<evidence type="ECO:0000313" key="2">
    <source>
        <dbReference type="EMBL" id="KTT96129.1"/>
    </source>
</evidence>
<sequence length="293" mass="31422">MPVSGPILVFLANGTQGNAVARIARERGHVARGLIRTRSGENPVNAVIGDLDDPASLAAAAKGCAHAVLQVPIGEQPVMVRQVGNALDALCRADVRSIVLKLASASRPVPCTEPSFVANAAIEGMVRRSGFPCAIVRPTMYLDNLLKPSARADVAERGIFSPPIASDQRIAWTNADDCALAAIMLLEQDRYGGDHLISGPESVTGDELASRLSAGLGKPITYHAEPLDMFERDVDTAMGPGMGRRIASKFRYFHEYPDEADRILAMVQEPGALPGFAPTSIKAWARQRRPFFQ</sequence>
<accession>A0A147ILK3</accession>
<name>A0A147ILK3_9SPHN</name>
<dbReference type="PANTHER" id="PTHR43162:SF1">
    <property type="entry name" value="PRESTALK A DIFFERENTIATION PROTEIN A"/>
    <property type="match status" value="1"/>
</dbReference>
<dbReference type="Gene3D" id="3.40.50.720">
    <property type="entry name" value="NAD(P)-binding Rossmann-like Domain"/>
    <property type="match status" value="1"/>
</dbReference>
<dbReference type="OrthoDB" id="6434603at2"/>
<dbReference type="InterPro" id="IPR008030">
    <property type="entry name" value="NmrA-like"/>
</dbReference>
<feature type="domain" description="NmrA-like" evidence="1">
    <location>
        <begin position="7"/>
        <end position="256"/>
    </location>
</feature>
<dbReference type="PATRIC" id="fig|33051.4.peg.686"/>
<organism evidence="2 3">
    <name type="scientific">Sphingomonas sanguinis</name>
    <dbReference type="NCBI Taxonomy" id="33051"/>
    <lineage>
        <taxon>Bacteria</taxon>
        <taxon>Pseudomonadati</taxon>
        <taxon>Pseudomonadota</taxon>
        <taxon>Alphaproteobacteria</taxon>
        <taxon>Sphingomonadales</taxon>
        <taxon>Sphingomonadaceae</taxon>
        <taxon>Sphingomonas</taxon>
    </lineage>
</organism>
<dbReference type="PANTHER" id="PTHR43162">
    <property type="match status" value="1"/>
</dbReference>
<comment type="caution">
    <text evidence="2">The sequence shown here is derived from an EMBL/GenBank/DDBJ whole genome shotgun (WGS) entry which is preliminary data.</text>
</comment>
<dbReference type="InterPro" id="IPR036291">
    <property type="entry name" value="NAD(P)-bd_dom_sf"/>
</dbReference>
<dbReference type="InterPro" id="IPR051604">
    <property type="entry name" value="Ergot_Alk_Oxidoreductase"/>
</dbReference>
<dbReference type="RefSeq" id="WP_058753394.1">
    <property type="nucleotide sequence ID" value="NZ_LDTE01000117.1"/>
</dbReference>
<gene>
    <name evidence="2" type="ORF">SB4_16270</name>
</gene>
<dbReference type="Proteomes" id="UP000074072">
    <property type="component" value="Unassembled WGS sequence"/>
</dbReference>
<evidence type="ECO:0000259" key="1">
    <source>
        <dbReference type="Pfam" id="PF05368"/>
    </source>
</evidence>
<reference evidence="2 3" key="1">
    <citation type="journal article" date="2016" name="Front. Microbiol.">
        <title>Genomic Resource of Rice Seed Associated Bacteria.</title>
        <authorList>
            <person name="Midha S."/>
            <person name="Bansal K."/>
            <person name="Sharma S."/>
            <person name="Kumar N."/>
            <person name="Patil P.P."/>
            <person name="Chaudhry V."/>
            <person name="Patil P.B."/>
        </authorList>
    </citation>
    <scope>NUCLEOTIDE SEQUENCE [LARGE SCALE GENOMIC DNA]</scope>
    <source>
        <strain evidence="2 3">SB4</strain>
    </source>
</reference>
<evidence type="ECO:0000313" key="3">
    <source>
        <dbReference type="Proteomes" id="UP000074072"/>
    </source>
</evidence>
<dbReference type="SUPFAM" id="SSF51735">
    <property type="entry name" value="NAD(P)-binding Rossmann-fold domains"/>
    <property type="match status" value="1"/>
</dbReference>
<dbReference type="AlphaFoldDB" id="A0A147ILK3"/>
<dbReference type="Pfam" id="PF05368">
    <property type="entry name" value="NmrA"/>
    <property type="match status" value="1"/>
</dbReference>
<protein>
    <submittedName>
        <fullName evidence="2">Nucleoside-diphosphate sugar epimerase</fullName>
    </submittedName>
</protein>
<proteinExistence type="predicted"/>
<dbReference type="EMBL" id="LDTE01000117">
    <property type="protein sequence ID" value="KTT96129.1"/>
    <property type="molecule type" value="Genomic_DNA"/>
</dbReference>